<keyword evidence="2" id="KW-0732">Signal</keyword>
<gene>
    <name evidence="3" type="ORF">HCN83_16940</name>
</gene>
<feature type="signal peptide" evidence="2">
    <location>
        <begin position="1"/>
        <end position="22"/>
    </location>
</feature>
<sequence length="222" mass="25122">MKKALAVSIIGVIGISATVALASDIELSESSSAQDESNQANEDLSHDAEQDNDTEAEETEMEEGQETDSISLDRSEAAEDIAYQEGKQEEAEQLIYEVHEAFNNITGYGAIDEFRFADFVHETREFEGESYVPMGSDLSYLLSYLLDDSKLRDDVENARELFYYGVNNEDTSVLRYAHRIMHDLDVYINEEGRQSDKDIFGVTETFGLEKSIERMHNRVNTE</sequence>
<feature type="chain" id="PRO_5037192846" evidence="2">
    <location>
        <begin position="23"/>
        <end position="222"/>
    </location>
</feature>
<dbReference type="RefSeq" id="WP_168009516.1">
    <property type="nucleotide sequence ID" value="NZ_JAATHJ010000044.1"/>
</dbReference>
<name>A0A969PXI7_9BACI</name>
<dbReference type="EMBL" id="JAATHJ010000044">
    <property type="protein sequence ID" value="NJP39259.1"/>
    <property type="molecule type" value="Genomic_DNA"/>
</dbReference>
<feature type="region of interest" description="Disordered" evidence="1">
    <location>
        <begin position="27"/>
        <end position="74"/>
    </location>
</feature>
<comment type="caution">
    <text evidence="3">The sequence shown here is derived from an EMBL/GenBank/DDBJ whole genome shotgun (WGS) entry which is preliminary data.</text>
</comment>
<organism evidence="3 4">
    <name type="scientific">Alkalicoccus luteus</name>
    <dbReference type="NCBI Taxonomy" id="1237094"/>
    <lineage>
        <taxon>Bacteria</taxon>
        <taxon>Bacillati</taxon>
        <taxon>Bacillota</taxon>
        <taxon>Bacilli</taxon>
        <taxon>Bacillales</taxon>
        <taxon>Bacillaceae</taxon>
        <taxon>Alkalicoccus</taxon>
    </lineage>
</organism>
<evidence type="ECO:0000313" key="4">
    <source>
        <dbReference type="Proteomes" id="UP000752012"/>
    </source>
</evidence>
<dbReference type="AlphaFoldDB" id="A0A969PXI7"/>
<reference evidence="3 4" key="1">
    <citation type="submission" date="2020-03" db="EMBL/GenBank/DDBJ databases">
        <title>Assessment of the enzymatic potential of alkaline-tolerant lipase obtained from Bacillus luteus H11 (technogenic soil) for the bioremediation of saline soils contaminated with petroleum substances.</title>
        <authorList>
            <person name="Kalwasinska A."/>
        </authorList>
    </citation>
    <scope>NUCLEOTIDE SEQUENCE [LARGE SCALE GENOMIC DNA]</scope>
    <source>
        <strain evidence="3 4">H11</strain>
    </source>
</reference>
<evidence type="ECO:0000256" key="1">
    <source>
        <dbReference type="SAM" id="MobiDB-lite"/>
    </source>
</evidence>
<dbReference type="Proteomes" id="UP000752012">
    <property type="component" value="Unassembled WGS sequence"/>
</dbReference>
<keyword evidence="4" id="KW-1185">Reference proteome</keyword>
<protein>
    <submittedName>
        <fullName evidence="3">Uncharacterized protein</fullName>
    </submittedName>
</protein>
<proteinExistence type="predicted"/>
<evidence type="ECO:0000256" key="2">
    <source>
        <dbReference type="SAM" id="SignalP"/>
    </source>
</evidence>
<accession>A0A969PXI7</accession>
<feature type="compositionally biased region" description="Polar residues" evidence="1">
    <location>
        <begin position="28"/>
        <end position="42"/>
    </location>
</feature>
<evidence type="ECO:0000313" key="3">
    <source>
        <dbReference type="EMBL" id="NJP39259.1"/>
    </source>
</evidence>
<feature type="compositionally biased region" description="Acidic residues" evidence="1">
    <location>
        <begin position="50"/>
        <end position="66"/>
    </location>
</feature>